<comment type="caution">
    <text evidence="1">The sequence shown here is derived from an EMBL/GenBank/DDBJ whole genome shotgun (WGS) entry which is preliminary data.</text>
</comment>
<evidence type="ECO:0000313" key="1">
    <source>
        <dbReference type="EMBL" id="KKL52840.1"/>
    </source>
</evidence>
<accession>A0A0F9F6J2</accession>
<protein>
    <submittedName>
        <fullName evidence="1">Uncharacterized protein</fullName>
    </submittedName>
</protein>
<reference evidence="1" key="1">
    <citation type="journal article" date="2015" name="Nature">
        <title>Complex archaea that bridge the gap between prokaryotes and eukaryotes.</title>
        <authorList>
            <person name="Spang A."/>
            <person name="Saw J.H."/>
            <person name="Jorgensen S.L."/>
            <person name="Zaremba-Niedzwiedzka K."/>
            <person name="Martijn J."/>
            <person name="Lind A.E."/>
            <person name="van Eijk R."/>
            <person name="Schleper C."/>
            <person name="Guy L."/>
            <person name="Ettema T.J."/>
        </authorList>
    </citation>
    <scope>NUCLEOTIDE SEQUENCE</scope>
</reference>
<feature type="non-terminal residue" evidence="1">
    <location>
        <position position="1"/>
    </location>
</feature>
<organism evidence="1">
    <name type="scientific">marine sediment metagenome</name>
    <dbReference type="NCBI Taxonomy" id="412755"/>
    <lineage>
        <taxon>unclassified sequences</taxon>
        <taxon>metagenomes</taxon>
        <taxon>ecological metagenomes</taxon>
    </lineage>
</organism>
<sequence length="60" mass="6682">WQVRVEGLVDSRLILCPDELSFTDISVPDGQVFNGPCKVKIEIKKRGTEKSISVFAFGVE</sequence>
<name>A0A0F9F6J2_9ZZZZ</name>
<dbReference type="EMBL" id="LAZR01031749">
    <property type="protein sequence ID" value="KKL52840.1"/>
    <property type="molecule type" value="Genomic_DNA"/>
</dbReference>
<gene>
    <name evidence="1" type="ORF">LCGC14_2281420</name>
</gene>
<proteinExistence type="predicted"/>
<dbReference type="AlphaFoldDB" id="A0A0F9F6J2"/>